<gene>
    <name evidence="1" type="ORF">SAMN05446037_100822</name>
</gene>
<dbReference type="RefSeq" id="WP_089282707.1">
    <property type="nucleotide sequence ID" value="NZ_FZOJ01000008.1"/>
</dbReference>
<proteinExistence type="predicted"/>
<name>A0A239DM16_9FIRM</name>
<dbReference type="EMBL" id="FZOJ01000008">
    <property type="protein sequence ID" value="SNS33111.1"/>
    <property type="molecule type" value="Genomic_DNA"/>
</dbReference>
<dbReference type="Proteomes" id="UP000198304">
    <property type="component" value="Unassembled WGS sequence"/>
</dbReference>
<evidence type="ECO:0000313" key="2">
    <source>
        <dbReference type="Proteomes" id="UP000198304"/>
    </source>
</evidence>
<evidence type="ECO:0000313" key="1">
    <source>
        <dbReference type="EMBL" id="SNS33111.1"/>
    </source>
</evidence>
<evidence type="ECO:0008006" key="3">
    <source>
        <dbReference type="Google" id="ProtNLM"/>
    </source>
</evidence>
<dbReference type="AlphaFoldDB" id="A0A239DM16"/>
<keyword evidence="2" id="KW-1185">Reference proteome</keyword>
<reference evidence="1 2" key="1">
    <citation type="submission" date="2017-06" db="EMBL/GenBank/DDBJ databases">
        <authorList>
            <person name="Kim H.J."/>
            <person name="Triplett B.A."/>
        </authorList>
    </citation>
    <scope>NUCLEOTIDE SEQUENCE [LARGE SCALE GENOMIC DNA]</scope>
    <source>
        <strain evidence="1 2">SCA</strain>
    </source>
</reference>
<sequence length="222" mass="25421">MDNNLNLNLNEAISLQQDPYFPDFTPVCIIADKVYAHCQQRECFETVAVQLPKGGNFEFVDITFNPGEIIHGTLVITPIPNRPNFSRVRFRVRVTYTLRVRNIETGVIITIPGELPEIQKDIVLFIPEARDEFTFSIVIETASQLLNEPIEEDGCLVFAVGVFIIIKVVGRVQLLIPEFGFCPEPPECEEFSPDDICEIFEMEPFPAFFPRQFEDIPQDEFF</sequence>
<dbReference type="OrthoDB" id="1707171at2"/>
<accession>A0A239DM16</accession>
<protein>
    <recommendedName>
        <fullName evidence="3">SipL SPOCS domain-containing protein</fullName>
    </recommendedName>
</protein>
<organism evidence="1 2">
    <name type="scientific">Anaerovirgula multivorans</name>
    <dbReference type="NCBI Taxonomy" id="312168"/>
    <lineage>
        <taxon>Bacteria</taxon>
        <taxon>Bacillati</taxon>
        <taxon>Bacillota</taxon>
        <taxon>Clostridia</taxon>
        <taxon>Peptostreptococcales</taxon>
        <taxon>Natronincolaceae</taxon>
        <taxon>Anaerovirgula</taxon>
    </lineage>
</organism>